<dbReference type="PANTHER" id="PTHR13073:SF0">
    <property type="entry name" value="BIOGENESIS OF LYSOSOME-RELATED ORGANELLES COMPLEX 1 SUBUNIT 1"/>
    <property type="match status" value="1"/>
</dbReference>
<sequence>MLSSLLKEHQQRQHLRREEQERKKKEATAAASALTAAMVDHLNVGVAQAYLNQRKLDAEAKQLHTNATNFSKQAANWLHLVDNFNHALKELGDIENWAKSIEADMVISAWLIGLQNICLRLCSPSRGLGYLSFKTIWHLGW</sequence>
<evidence type="ECO:0000313" key="4">
    <source>
        <dbReference type="EMBL" id="NOV37448.1"/>
    </source>
</evidence>
<evidence type="ECO:0000256" key="1">
    <source>
        <dbReference type="ARBA" id="ARBA00007133"/>
    </source>
</evidence>
<evidence type="ECO:0000256" key="2">
    <source>
        <dbReference type="ARBA" id="ARBA00019577"/>
    </source>
</evidence>
<dbReference type="EMBL" id="GHWJ01004711">
    <property type="protein sequence ID" value="NOV37448.1"/>
    <property type="molecule type" value="Transcribed_RNA"/>
</dbReference>
<dbReference type="VEuPathDB" id="VectorBase:LOC119159516"/>
<name>A0A6M2CVK3_RHIMP</name>
<dbReference type="PANTHER" id="PTHR13073">
    <property type="entry name" value="BLOC-1 COMPLEX SUBUNIT 1"/>
    <property type="match status" value="1"/>
</dbReference>
<dbReference type="GO" id="GO:0031083">
    <property type="term" value="C:BLOC-1 complex"/>
    <property type="evidence" value="ECO:0007669"/>
    <property type="project" value="InterPro"/>
</dbReference>
<protein>
    <recommendedName>
        <fullName evidence="2">Biogenesis of lysosome-related organelles complex 1 subunit 1</fullName>
    </recommendedName>
</protein>
<dbReference type="Pfam" id="PF06320">
    <property type="entry name" value="GCN5L1"/>
    <property type="match status" value="1"/>
</dbReference>
<organism evidence="4">
    <name type="scientific">Rhipicephalus microplus</name>
    <name type="common">Cattle tick</name>
    <name type="synonym">Boophilus microplus</name>
    <dbReference type="NCBI Taxonomy" id="6941"/>
    <lineage>
        <taxon>Eukaryota</taxon>
        <taxon>Metazoa</taxon>
        <taxon>Ecdysozoa</taxon>
        <taxon>Arthropoda</taxon>
        <taxon>Chelicerata</taxon>
        <taxon>Arachnida</taxon>
        <taxon>Acari</taxon>
        <taxon>Parasitiformes</taxon>
        <taxon>Ixodida</taxon>
        <taxon>Ixodoidea</taxon>
        <taxon>Ixodidae</taxon>
        <taxon>Rhipicephalinae</taxon>
        <taxon>Rhipicephalus</taxon>
        <taxon>Boophilus</taxon>
    </lineage>
</organism>
<dbReference type="OrthoDB" id="20018at2759"/>
<accession>A0A6M2CVK3</accession>
<reference evidence="4" key="1">
    <citation type="submission" date="2019-09" db="EMBL/GenBank/DDBJ databases">
        <title>Organ-specific transcriptomic study of the physiology of the cattle tick, Rhipicephalus microplus.</title>
        <authorList>
            <person name="Tirloni L."/>
            <person name="Braz G."/>
            <person name="Gandara A.C.P."/>
            <person name="Sabadin G.A."/>
            <person name="da Silva R.M."/>
            <person name="Guizzo M.G."/>
            <person name="Machado J.A."/>
            <person name="Costa E.P."/>
            <person name="Gomes H.F."/>
            <person name="Moraes J."/>
            <person name="Mota M.B.S."/>
            <person name="Mesquita R.D."/>
            <person name="Alvarenga P.H."/>
            <person name="Alves F."/>
            <person name="Seixas A."/>
            <person name="da Fonseca R.N."/>
            <person name="Fogaca A."/>
            <person name="Logullo C."/>
            <person name="Tanaka A."/>
            <person name="Daffre S."/>
            <person name="Termignoni C."/>
            <person name="Vaz I.S.Jr."/>
            <person name="Oliveira P.L."/>
            <person name="Ribeiro J.M."/>
        </authorList>
    </citation>
    <scope>NUCLEOTIDE SEQUENCE</scope>
    <source>
        <strain evidence="4">Porto Alegre</strain>
    </source>
</reference>
<dbReference type="AlphaFoldDB" id="A0A6M2CVK3"/>
<comment type="similarity">
    <text evidence="1">Belongs to the BLOC1S1 family.</text>
</comment>
<feature type="region of interest" description="Disordered" evidence="3">
    <location>
        <begin position="1"/>
        <end position="25"/>
    </location>
</feature>
<dbReference type="GO" id="GO:0016197">
    <property type="term" value="P:endosomal transport"/>
    <property type="evidence" value="ECO:0007669"/>
    <property type="project" value="TreeGrafter"/>
</dbReference>
<dbReference type="InterPro" id="IPR009395">
    <property type="entry name" value="BLOC1S1"/>
</dbReference>
<evidence type="ECO:0000256" key="3">
    <source>
        <dbReference type="SAM" id="MobiDB-lite"/>
    </source>
</evidence>
<proteinExistence type="inferred from homology"/>